<organism evidence="5 6">
    <name type="scientific">Photobacterium halotolerans</name>
    <dbReference type="NCBI Taxonomy" id="265726"/>
    <lineage>
        <taxon>Bacteria</taxon>
        <taxon>Pseudomonadati</taxon>
        <taxon>Pseudomonadota</taxon>
        <taxon>Gammaproteobacteria</taxon>
        <taxon>Vibrionales</taxon>
        <taxon>Vibrionaceae</taxon>
        <taxon>Photobacterium</taxon>
    </lineage>
</organism>
<dbReference type="Gene3D" id="3.30.70.920">
    <property type="match status" value="1"/>
</dbReference>
<comment type="caution">
    <text evidence="5">The sequence shown here is derived from an EMBL/GenBank/DDBJ whole genome shotgun (WGS) entry which is preliminary data.</text>
</comment>
<dbReference type="Pfam" id="PF03927">
    <property type="entry name" value="NapD"/>
    <property type="match status" value="1"/>
</dbReference>
<name>A0A7X4WCF9_9GAMM</name>
<comment type="similarity">
    <text evidence="4">Belongs to the NapD family.</text>
</comment>
<dbReference type="PANTHER" id="PTHR38603:SF1">
    <property type="entry name" value="CHAPERONE NAPD"/>
    <property type="match status" value="1"/>
</dbReference>
<comment type="subunit">
    <text evidence="4">Interacts with the cytoplasmic NapA precursor.</text>
</comment>
<reference evidence="5 6" key="1">
    <citation type="submission" date="2017-05" db="EMBL/GenBank/DDBJ databases">
        <title>High clonality and local adaptation shapes Vibrionaceae linages within an endangered oasis.</title>
        <authorList>
            <person name="Vazquez-Rosas-Landa M."/>
        </authorList>
    </citation>
    <scope>NUCLEOTIDE SEQUENCE [LARGE SCALE GENOMIC DNA]</scope>
    <source>
        <strain evidence="5 6">P46_P4S1P180</strain>
    </source>
</reference>
<evidence type="ECO:0000313" key="6">
    <source>
        <dbReference type="Proteomes" id="UP000465712"/>
    </source>
</evidence>
<evidence type="ECO:0000313" key="5">
    <source>
        <dbReference type="EMBL" id="NAW66176.1"/>
    </source>
</evidence>
<proteinExistence type="inferred from homology"/>
<evidence type="ECO:0000256" key="1">
    <source>
        <dbReference type="ARBA" id="ARBA00004496"/>
    </source>
</evidence>
<dbReference type="PANTHER" id="PTHR38603">
    <property type="entry name" value="CHAPERONE NAPD"/>
    <property type="match status" value="1"/>
</dbReference>
<comment type="function">
    <text evidence="4">Chaperone for NapA, the catalytic subunit of the periplasmic nitrate reductase. It binds directly and specifically to the twin-arginine signal peptide of NapA, preventing premature interaction with the Tat translocase and premature export.</text>
</comment>
<evidence type="ECO:0000256" key="2">
    <source>
        <dbReference type="ARBA" id="ARBA00022490"/>
    </source>
</evidence>
<gene>
    <name evidence="4" type="primary">napD</name>
    <name evidence="5" type="ORF">CAG72_13200</name>
</gene>
<accession>A0A7X4WCF9</accession>
<keyword evidence="3 4" id="KW-0143">Chaperone</keyword>
<dbReference type="GO" id="GO:0005737">
    <property type="term" value="C:cytoplasm"/>
    <property type="evidence" value="ECO:0007669"/>
    <property type="project" value="UniProtKB-SubCell"/>
</dbReference>
<evidence type="ECO:0000256" key="3">
    <source>
        <dbReference type="ARBA" id="ARBA00023186"/>
    </source>
</evidence>
<dbReference type="GO" id="GO:0005048">
    <property type="term" value="F:signal sequence binding"/>
    <property type="evidence" value="ECO:0007669"/>
    <property type="project" value="UniProtKB-UniRule"/>
</dbReference>
<dbReference type="EMBL" id="WXWW01000200">
    <property type="protein sequence ID" value="NAW66176.1"/>
    <property type="molecule type" value="Genomic_DNA"/>
</dbReference>
<protein>
    <recommendedName>
        <fullName evidence="4">Chaperone NapD</fullName>
    </recommendedName>
    <alternativeName>
        <fullName evidence="4">NapA signal peptide-binding chaperone NapD</fullName>
    </alternativeName>
</protein>
<dbReference type="InterPro" id="IPR005623">
    <property type="entry name" value="Chaperone_NapD_NO3_reduct"/>
</dbReference>
<keyword evidence="2 4" id="KW-0963">Cytoplasm</keyword>
<dbReference type="AlphaFoldDB" id="A0A7X4WCF9"/>
<dbReference type="HAMAP" id="MF_02200">
    <property type="entry name" value="NapD"/>
    <property type="match status" value="1"/>
</dbReference>
<sequence>MKQRSAPCHSGPAVSAGPSFTSEEVHISSLVVHVKPEGLAQVKAQINALPQAEVYGESPVGKLVVVLETPNHSKVTDIIDTINAFEHVLTTFLVFHQVEQQGSDFEDTP</sequence>
<comment type="subcellular location">
    <subcellularLocation>
        <location evidence="1 4">Cytoplasm</location>
    </subcellularLocation>
</comment>
<dbReference type="GO" id="GO:0051224">
    <property type="term" value="P:negative regulation of protein transport"/>
    <property type="evidence" value="ECO:0007669"/>
    <property type="project" value="UniProtKB-UniRule"/>
</dbReference>
<dbReference type="RefSeq" id="WP_081669336.1">
    <property type="nucleotide sequence ID" value="NZ_WXWV01000072.1"/>
</dbReference>
<evidence type="ECO:0000256" key="4">
    <source>
        <dbReference type="HAMAP-Rule" id="MF_02200"/>
    </source>
</evidence>
<dbReference type="Proteomes" id="UP000465712">
    <property type="component" value="Unassembled WGS sequence"/>
</dbReference>